<evidence type="ECO:0000259" key="2">
    <source>
        <dbReference type="Pfam" id="PF01593"/>
    </source>
</evidence>
<comment type="caution">
    <text evidence="3">The sequence shown here is derived from an EMBL/GenBank/DDBJ whole genome shotgun (WGS) entry which is preliminary data.</text>
</comment>
<accession>A0A558HEU3</accession>
<protein>
    <submittedName>
        <fullName evidence="3">FAD-dependent oxidoreductase</fullName>
    </submittedName>
</protein>
<dbReference type="Pfam" id="PF13450">
    <property type="entry name" value="NAD_binding_8"/>
    <property type="match status" value="1"/>
</dbReference>
<dbReference type="STRING" id="553385.GCA_000591415_02899"/>
<dbReference type="GO" id="GO:0016491">
    <property type="term" value="F:oxidoreductase activity"/>
    <property type="evidence" value="ECO:0007669"/>
    <property type="project" value="InterPro"/>
</dbReference>
<dbReference type="PANTHER" id="PTHR16128:SF5">
    <property type="entry name" value="FAD_NAD(P)-BINDING OXIDOREDUCTASE FAMILY PROTEIN"/>
    <property type="match status" value="1"/>
</dbReference>
<dbReference type="Pfam" id="PF01593">
    <property type="entry name" value="Amino_oxidase"/>
    <property type="match status" value="1"/>
</dbReference>
<evidence type="ECO:0000256" key="1">
    <source>
        <dbReference type="SAM" id="SignalP"/>
    </source>
</evidence>
<feature type="chain" id="PRO_5022224876" evidence="1">
    <location>
        <begin position="20"/>
        <end position="379"/>
    </location>
</feature>
<dbReference type="RefSeq" id="WP_144728042.1">
    <property type="nucleotide sequence ID" value="NZ_CAWOWR010000033.1"/>
</dbReference>
<dbReference type="EMBL" id="VNFH01000013">
    <property type="protein sequence ID" value="TVU67665.1"/>
    <property type="molecule type" value="Genomic_DNA"/>
</dbReference>
<sequence>MSVSSIAIIGAGIAGLSAAAHLAAAGHAVTLFEKARGPGGRLASRRTPDGPIDIGAQYFTAHDPRFIAALNDWQAAGIVAPWGERLLGLGDEGWQPLQDQQPPRFVASPRMSALTRYLSERLPSSVQFHANARVTRLIPTEEGRWQLETVEGELHGPFHRVMITAPAPQASALLATAGTDENGVARSVDSLAPRLSAVLAKVEMAPTWTVMAALDTTLPALGGQQDWQGLLVSRGNDVPLRCVMRQHSRSGRAALRNAQDDQTRTPAQEILSILATAGWSKAHLEDSPEQVTAALWQAFEALPEIATLPKNWHEGRITLTAHRWRYAHPTQCAPQTAFEHTASQHGLILAGDCLRGPRVEDAWLSGREAAEQLMAEPRK</sequence>
<proteinExistence type="predicted"/>
<dbReference type="PANTHER" id="PTHR16128">
    <property type="entry name" value="FAD/NAD(P)-BINDING OXIDOREDUCTASE FAMILY PROTEIN"/>
    <property type="match status" value="1"/>
</dbReference>
<feature type="signal peptide" evidence="1">
    <location>
        <begin position="1"/>
        <end position="19"/>
    </location>
</feature>
<dbReference type="InterPro" id="IPR036188">
    <property type="entry name" value="FAD/NAD-bd_sf"/>
</dbReference>
<dbReference type="InterPro" id="IPR002937">
    <property type="entry name" value="Amino_oxidase"/>
</dbReference>
<reference evidence="3 4" key="1">
    <citation type="submission" date="2019-07" db="EMBL/GenBank/DDBJ databases">
        <title>Diversity of Bacteria from Kongsfjorden, Arctic.</title>
        <authorList>
            <person name="Yu Y."/>
        </authorList>
    </citation>
    <scope>NUCLEOTIDE SEQUENCE [LARGE SCALE GENOMIC DNA]</scope>
    <source>
        <strain evidence="3 4">SM1923</strain>
    </source>
</reference>
<dbReference type="AlphaFoldDB" id="A0A558HEU3"/>
<dbReference type="Proteomes" id="UP000319941">
    <property type="component" value="Unassembled WGS sequence"/>
</dbReference>
<dbReference type="Gene3D" id="3.90.660.10">
    <property type="match status" value="1"/>
</dbReference>
<gene>
    <name evidence="3" type="ORF">FQP86_16150</name>
</gene>
<dbReference type="Gene3D" id="3.50.50.60">
    <property type="entry name" value="FAD/NAD(P)-binding domain"/>
    <property type="match status" value="1"/>
</dbReference>
<dbReference type="PRINTS" id="PR00419">
    <property type="entry name" value="ADXRDTASE"/>
</dbReference>
<dbReference type="SUPFAM" id="SSF51905">
    <property type="entry name" value="FAD/NAD(P)-binding domain"/>
    <property type="match status" value="1"/>
</dbReference>
<organism evidence="3 4">
    <name type="scientific">Cobetia crustatorum</name>
    <dbReference type="NCBI Taxonomy" id="553385"/>
    <lineage>
        <taxon>Bacteria</taxon>
        <taxon>Pseudomonadati</taxon>
        <taxon>Pseudomonadota</taxon>
        <taxon>Gammaproteobacteria</taxon>
        <taxon>Oceanospirillales</taxon>
        <taxon>Halomonadaceae</taxon>
        <taxon>Cobetia</taxon>
    </lineage>
</organism>
<name>A0A558HEU3_9GAMM</name>
<keyword evidence="1" id="KW-0732">Signal</keyword>
<keyword evidence="4" id="KW-1185">Reference proteome</keyword>
<evidence type="ECO:0000313" key="4">
    <source>
        <dbReference type="Proteomes" id="UP000319941"/>
    </source>
</evidence>
<dbReference type="OrthoDB" id="5792777at2"/>
<evidence type="ECO:0000313" key="3">
    <source>
        <dbReference type="EMBL" id="TVU67665.1"/>
    </source>
</evidence>
<feature type="domain" description="Amine oxidase" evidence="2">
    <location>
        <begin position="109"/>
        <end position="373"/>
    </location>
</feature>